<dbReference type="EMBL" id="JAWQEG010003623">
    <property type="protein sequence ID" value="KAK3865289.1"/>
    <property type="molecule type" value="Genomic_DNA"/>
</dbReference>
<keyword evidence="2" id="KW-1185">Reference proteome</keyword>
<gene>
    <name evidence="1" type="ORF">Pcinc_029096</name>
</gene>
<dbReference type="AlphaFoldDB" id="A0AAE1F0S2"/>
<proteinExistence type="predicted"/>
<dbReference type="Proteomes" id="UP001286313">
    <property type="component" value="Unassembled WGS sequence"/>
</dbReference>
<evidence type="ECO:0000313" key="1">
    <source>
        <dbReference type="EMBL" id="KAK3865289.1"/>
    </source>
</evidence>
<reference evidence="1" key="1">
    <citation type="submission" date="2023-10" db="EMBL/GenBank/DDBJ databases">
        <title>Genome assemblies of two species of porcelain crab, Petrolisthes cinctipes and Petrolisthes manimaculis (Anomura: Porcellanidae).</title>
        <authorList>
            <person name="Angst P."/>
        </authorList>
    </citation>
    <scope>NUCLEOTIDE SEQUENCE</scope>
    <source>
        <strain evidence="1">PB745_01</strain>
        <tissue evidence="1">Gill</tissue>
    </source>
</reference>
<evidence type="ECO:0000313" key="2">
    <source>
        <dbReference type="Proteomes" id="UP001286313"/>
    </source>
</evidence>
<protein>
    <submittedName>
        <fullName evidence="1">Uncharacterized protein</fullName>
    </submittedName>
</protein>
<name>A0AAE1F0S2_PETCI</name>
<sequence length="100" mass="11298">MIYECRDNTNASKTTITSFSSQPQSLIVWPSARITNLTSVRVFVCKGKKVVSDWKVWGMERQGGRCLQAINEAAAAVRSRAFRVQRCEYSCRVLHAHSSM</sequence>
<comment type="caution">
    <text evidence="1">The sequence shown here is derived from an EMBL/GenBank/DDBJ whole genome shotgun (WGS) entry which is preliminary data.</text>
</comment>
<organism evidence="1 2">
    <name type="scientific">Petrolisthes cinctipes</name>
    <name type="common">Flat porcelain crab</name>
    <dbReference type="NCBI Taxonomy" id="88211"/>
    <lineage>
        <taxon>Eukaryota</taxon>
        <taxon>Metazoa</taxon>
        <taxon>Ecdysozoa</taxon>
        <taxon>Arthropoda</taxon>
        <taxon>Crustacea</taxon>
        <taxon>Multicrustacea</taxon>
        <taxon>Malacostraca</taxon>
        <taxon>Eumalacostraca</taxon>
        <taxon>Eucarida</taxon>
        <taxon>Decapoda</taxon>
        <taxon>Pleocyemata</taxon>
        <taxon>Anomura</taxon>
        <taxon>Galatheoidea</taxon>
        <taxon>Porcellanidae</taxon>
        <taxon>Petrolisthes</taxon>
    </lineage>
</organism>
<accession>A0AAE1F0S2</accession>